<organism evidence="1 2">
    <name type="scientific">Erythroxylum novogranatense</name>
    <dbReference type="NCBI Taxonomy" id="1862640"/>
    <lineage>
        <taxon>Eukaryota</taxon>
        <taxon>Viridiplantae</taxon>
        <taxon>Streptophyta</taxon>
        <taxon>Embryophyta</taxon>
        <taxon>Tracheophyta</taxon>
        <taxon>Spermatophyta</taxon>
        <taxon>Magnoliopsida</taxon>
        <taxon>eudicotyledons</taxon>
        <taxon>Gunneridae</taxon>
        <taxon>Pentapetalae</taxon>
        <taxon>rosids</taxon>
        <taxon>fabids</taxon>
        <taxon>Malpighiales</taxon>
        <taxon>Erythroxylaceae</taxon>
        <taxon>Erythroxylum</taxon>
    </lineage>
</organism>
<protein>
    <submittedName>
        <fullName evidence="1">Uncharacterized protein</fullName>
    </submittedName>
</protein>
<accession>A0AAV8U3Y4</accession>
<dbReference type="EMBL" id="JAIWQS010000001">
    <property type="protein sequence ID" value="KAJ8773923.1"/>
    <property type="molecule type" value="Genomic_DNA"/>
</dbReference>
<reference evidence="1 2" key="1">
    <citation type="submission" date="2021-09" db="EMBL/GenBank/DDBJ databases">
        <title>Genomic insights and catalytic innovation underlie evolution of tropane alkaloids biosynthesis.</title>
        <authorList>
            <person name="Wang Y.-J."/>
            <person name="Tian T."/>
            <person name="Huang J.-P."/>
            <person name="Huang S.-X."/>
        </authorList>
    </citation>
    <scope>NUCLEOTIDE SEQUENCE [LARGE SCALE GENOMIC DNA]</scope>
    <source>
        <strain evidence="1">KIB-2018</strain>
        <tissue evidence="1">Leaf</tissue>
    </source>
</reference>
<keyword evidence="2" id="KW-1185">Reference proteome</keyword>
<gene>
    <name evidence="1" type="ORF">K2173_009354</name>
</gene>
<comment type="caution">
    <text evidence="1">The sequence shown here is derived from an EMBL/GenBank/DDBJ whole genome shotgun (WGS) entry which is preliminary data.</text>
</comment>
<dbReference type="Proteomes" id="UP001159364">
    <property type="component" value="Linkage Group LG01"/>
</dbReference>
<proteinExistence type="predicted"/>
<dbReference type="AlphaFoldDB" id="A0AAV8U3Y4"/>
<sequence length="75" mass="8740">MTPNLQNNFVFGMFFYLISIPENKKQKKKLCVFNEFQILQHSLVLYIYTLEPSAASLSYLKASVKEGNRQGEFML</sequence>
<name>A0AAV8U3Y4_9ROSI</name>
<evidence type="ECO:0000313" key="2">
    <source>
        <dbReference type="Proteomes" id="UP001159364"/>
    </source>
</evidence>
<evidence type="ECO:0000313" key="1">
    <source>
        <dbReference type="EMBL" id="KAJ8773923.1"/>
    </source>
</evidence>